<feature type="non-terminal residue" evidence="2">
    <location>
        <position position="1"/>
    </location>
</feature>
<gene>
    <name evidence="2" type="ORF">PFISCL1PPCAC_7988</name>
</gene>
<comment type="caution">
    <text evidence="2">The sequence shown here is derived from an EMBL/GenBank/DDBJ whole genome shotgun (WGS) entry which is preliminary data.</text>
</comment>
<keyword evidence="3" id="KW-1185">Reference proteome</keyword>
<dbReference type="Proteomes" id="UP001432322">
    <property type="component" value="Unassembled WGS sequence"/>
</dbReference>
<evidence type="ECO:0000313" key="3">
    <source>
        <dbReference type="Proteomes" id="UP001432322"/>
    </source>
</evidence>
<protein>
    <recommendedName>
        <fullName evidence="1">BTB domain-containing protein</fullName>
    </recommendedName>
</protein>
<evidence type="ECO:0000259" key="1">
    <source>
        <dbReference type="PROSITE" id="PS50097"/>
    </source>
</evidence>
<feature type="domain" description="BTB" evidence="1">
    <location>
        <begin position="101"/>
        <end position="160"/>
    </location>
</feature>
<accession>A0AAV5VBD1</accession>
<dbReference type="InterPro" id="IPR000210">
    <property type="entry name" value="BTB/POZ_dom"/>
</dbReference>
<reference evidence="2" key="1">
    <citation type="submission" date="2023-10" db="EMBL/GenBank/DDBJ databases">
        <title>Genome assembly of Pristionchus species.</title>
        <authorList>
            <person name="Yoshida K."/>
            <person name="Sommer R.J."/>
        </authorList>
    </citation>
    <scope>NUCLEOTIDE SEQUENCE</scope>
    <source>
        <strain evidence="2">RS5133</strain>
    </source>
</reference>
<evidence type="ECO:0000313" key="2">
    <source>
        <dbReference type="EMBL" id="GMT16691.1"/>
    </source>
</evidence>
<name>A0AAV5VBD1_9BILA</name>
<dbReference type="PROSITE" id="PS50097">
    <property type="entry name" value="BTB"/>
    <property type="match status" value="1"/>
</dbReference>
<dbReference type="InterPro" id="IPR011333">
    <property type="entry name" value="SKP1/BTB/POZ_sf"/>
</dbReference>
<organism evidence="2 3">
    <name type="scientific">Pristionchus fissidentatus</name>
    <dbReference type="NCBI Taxonomy" id="1538716"/>
    <lineage>
        <taxon>Eukaryota</taxon>
        <taxon>Metazoa</taxon>
        <taxon>Ecdysozoa</taxon>
        <taxon>Nematoda</taxon>
        <taxon>Chromadorea</taxon>
        <taxon>Rhabditida</taxon>
        <taxon>Rhabditina</taxon>
        <taxon>Diplogasteromorpha</taxon>
        <taxon>Diplogasteroidea</taxon>
        <taxon>Neodiplogasteridae</taxon>
        <taxon>Pristionchus</taxon>
    </lineage>
</organism>
<dbReference type="SUPFAM" id="SSF54695">
    <property type="entry name" value="POZ domain"/>
    <property type="match status" value="1"/>
</dbReference>
<sequence length="428" mass="50388">VNKTYLTFLEVYNAKVDELVMRNKPSRYRFLYDDSKKECGECKEKFDTNDMRACLERNCTMYRKLVCFTCCVDGHSQHKKSKNGRECTIGKLGRIDHSKFPDRRVLVAEGKEIIVSGTMLAMRSPYFLYLFYRNPARMKIDRFELPFDPIDLSILLDHVYYPFMKDVYPCECTDCLERLSSVEMLAKLLKISVNLNKRFKTPTMTKKSYRTTAVSIEFPDARIVRVGDATFVVSTTILSLFNKFFEEFFHSNPIDNENEFVFDRCDEVTFQEMLDLVEGRNPKYLSLNLCQLMEDLKADRYSLFDIITVIDNRFNKNSRRDITIPSIHLMYSDLPLMMRDAVTMWWSAHMNHYTSGDKMKRCLSLLKKADIDWLIEEGLEKADIIRYVNRCRKAEDQSTIERREGLKRREEREECSLSGVQSIVHLEV</sequence>
<dbReference type="AlphaFoldDB" id="A0AAV5VBD1"/>
<dbReference type="EMBL" id="BTSY01000002">
    <property type="protein sequence ID" value="GMT16691.1"/>
    <property type="molecule type" value="Genomic_DNA"/>
</dbReference>
<proteinExistence type="predicted"/>